<reference evidence="3 4" key="1">
    <citation type="journal article" date="2020" name="Nat. Food">
        <title>A phased Vanilla planifolia genome enables genetic improvement of flavour and production.</title>
        <authorList>
            <person name="Hasing T."/>
            <person name="Tang H."/>
            <person name="Brym M."/>
            <person name="Khazi F."/>
            <person name="Huang T."/>
            <person name="Chambers A.H."/>
        </authorList>
    </citation>
    <scope>NUCLEOTIDE SEQUENCE [LARGE SCALE GENOMIC DNA]</scope>
    <source>
        <tissue evidence="3">Leaf</tissue>
    </source>
</reference>
<dbReference type="PANTHER" id="PTHR46050:SF7">
    <property type="entry name" value="TETRATRICOPEPTIDE REPEAT (TPR)-LIKE SUPERFAMILY PROTEIN"/>
    <property type="match status" value="1"/>
</dbReference>
<evidence type="ECO:0008006" key="5">
    <source>
        <dbReference type="Google" id="ProtNLM"/>
    </source>
</evidence>
<dbReference type="Pfam" id="PF13432">
    <property type="entry name" value="TPR_16"/>
    <property type="match status" value="1"/>
</dbReference>
<organism evidence="3 4">
    <name type="scientific">Vanilla planifolia</name>
    <name type="common">Vanilla</name>
    <dbReference type="NCBI Taxonomy" id="51239"/>
    <lineage>
        <taxon>Eukaryota</taxon>
        <taxon>Viridiplantae</taxon>
        <taxon>Streptophyta</taxon>
        <taxon>Embryophyta</taxon>
        <taxon>Tracheophyta</taxon>
        <taxon>Spermatophyta</taxon>
        <taxon>Magnoliopsida</taxon>
        <taxon>Liliopsida</taxon>
        <taxon>Asparagales</taxon>
        <taxon>Orchidaceae</taxon>
        <taxon>Vanilloideae</taxon>
        <taxon>Vanilleae</taxon>
        <taxon>Vanilla</taxon>
    </lineage>
</organism>
<dbReference type="PANTHER" id="PTHR46050">
    <property type="entry name" value="TPR REPEAT-CONTAINING THIOREDOXIN"/>
    <property type="match status" value="1"/>
</dbReference>
<proteinExistence type="predicted"/>
<feature type="repeat" description="TPR" evidence="1">
    <location>
        <begin position="209"/>
        <end position="242"/>
    </location>
</feature>
<dbReference type="Pfam" id="PF00515">
    <property type="entry name" value="TPR_1"/>
    <property type="match status" value="1"/>
</dbReference>
<dbReference type="Proteomes" id="UP000636800">
    <property type="component" value="Chromosome 5"/>
</dbReference>
<comment type="caution">
    <text evidence="3">The sequence shown here is derived from an EMBL/GenBank/DDBJ whole genome shotgun (WGS) entry which is preliminary data.</text>
</comment>
<dbReference type="AlphaFoldDB" id="A0A835V067"/>
<evidence type="ECO:0000256" key="2">
    <source>
        <dbReference type="SAM" id="MobiDB-lite"/>
    </source>
</evidence>
<dbReference type="EMBL" id="JADCNL010000005">
    <property type="protein sequence ID" value="KAG0480008.1"/>
    <property type="molecule type" value="Genomic_DNA"/>
</dbReference>
<protein>
    <recommendedName>
        <fullName evidence="5">Inactive TPR repeat-containing thioredoxin TTL3</fullName>
    </recommendedName>
</protein>
<evidence type="ECO:0000313" key="3">
    <source>
        <dbReference type="EMBL" id="KAG0480008.1"/>
    </source>
</evidence>
<keyword evidence="1" id="KW-0802">TPR repeat</keyword>
<evidence type="ECO:0000256" key="1">
    <source>
        <dbReference type="PROSITE-ProRule" id="PRU00339"/>
    </source>
</evidence>
<dbReference type="OrthoDB" id="185373at2759"/>
<evidence type="ECO:0000313" key="4">
    <source>
        <dbReference type="Proteomes" id="UP000636800"/>
    </source>
</evidence>
<dbReference type="GO" id="GO:0005737">
    <property type="term" value="C:cytoplasm"/>
    <property type="evidence" value="ECO:0007669"/>
    <property type="project" value="TreeGrafter"/>
</dbReference>
<dbReference type="Gene3D" id="1.25.40.10">
    <property type="entry name" value="Tetratricopeptide repeat domain"/>
    <property type="match status" value="1"/>
</dbReference>
<feature type="region of interest" description="Disordered" evidence="2">
    <location>
        <begin position="17"/>
        <end position="114"/>
    </location>
</feature>
<gene>
    <name evidence="3" type="ORF">HPP92_010866</name>
</gene>
<name>A0A835V067_VANPL</name>
<feature type="compositionally biased region" description="Low complexity" evidence="2">
    <location>
        <begin position="29"/>
        <end position="49"/>
    </location>
</feature>
<sequence>MDEEEKKPAGCGLLVLYNTVFRRRPSPASPRRSATSNSTASVSSAPNSVDNGSNHSNSKRRRPIAEQLPAASPSPGPDLQKALVSPNSSKPAIVHPTSDKYTPAKRDTRPRVSGISTDLDNLIYDHQRAKGSSMLVRASSGNVMLYSNLGNLRAPGAVTPNRNVLDYLPKTAKEMKSAAVMGRGGRGGAAEGSEAPVSMCRALSKRLDPEELKEMGNEEYKKGRYAEAVALYDRAILIDPERASYWSNKAAALIGLGRLLDAVQECKEAVKIDPCYFRAHHRLATLYIRLGEPERATNHYKLAKNEASAKDLLQAKAMQVLIGKCSEARKLRDWNNLLKESQTAISAGADSAPQIFAYQAEAFLMLRRQEDAEELMIDGPKFETDASTKFFGAPRNAYQLSVRAQVDMAAGRFESAVSLAQLAARIDPSSREISAIARKARMVASARTMGNDLFKASKFEEATLAYGDGLNHDPQNAILLCNRAACRSKLGQLEKAIEDCNAALNLRPKYSKALLRRADCNSKLARWEASVQDYETLAVQMLGDEAVCRALQEAKAHLIKQKEEGEYKGTS</sequence>
<dbReference type="InterPro" id="IPR019734">
    <property type="entry name" value="TPR_rpt"/>
</dbReference>
<dbReference type="PROSITE" id="PS50005">
    <property type="entry name" value="TPR"/>
    <property type="match status" value="1"/>
</dbReference>
<dbReference type="InterPro" id="IPR044534">
    <property type="entry name" value="TTL1-4"/>
</dbReference>
<dbReference type="SUPFAM" id="SSF48452">
    <property type="entry name" value="TPR-like"/>
    <property type="match status" value="2"/>
</dbReference>
<dbReference type="InterPro" id="IPR011990">
    <property type="entry name" value="TPR-like_helical_dom_sf"/>
</dbReference>
<keyword evidence="4" id="KW-1185">Reference proteome</keyword>
<accession>A0A835V067</accession>
<dbReference type="SMART" id="SM00028">
    <property type="entry name" value="TPR"/>
    <property type="match status" value="7"/>
</dbReference>